<keyword evidence="3 6" id="KW-0067">ATP-binding</keyword>
<dbReference type="EMBL" id="AP026798">
    <property type="protein sequence ID" value="BDR53115.1"/>
    <property type="molecule type" value="Genomic_DNA"/>
</dbReference>
<dbReference type="InterPro" id="IPR003593">
    <property type="entry name" value="AAA+_ATPase"/>
</dbReference>
<dbReference type="Pfam" id="PF00005">
    <property type="entry name" value="ABC_tran"/>
    <property type="match status" value="1"/>
</dbReference>
<gene>
    <name evidence="6" type="ORF">KIM372_10220</name>
</gene>
<dbReference type="PANTHER" id="PTHR42939:SF3">
    <property type="entry name" value="ABC TRANSPORTER ATP-BINDING COMPONENT"/>
    <property type="match status" value="1"/>
</dbReference>
<dbReference type="CDD" id="cd03230">
    <property type="entry name" value="ABC_DR_subfamily_A"/>
    <property type="match status" value="1"/>
</dbReference>
<organism evidence="6 7">
    <name type="scientific">Bombiscardovia nodaiensis</name>
    <dbReference type="NCBI Taxonomy" id="2932181"/>
    <lineage>
        <taxon>Bacteria</taxon>
        <taxon>Bacillati</taxon>
        <taxon>Actinomycetota</taxon>
        <taxon>Actinomycetes</taxon>
        <taxon>Bifidobacteriales</taxon>
        <taxon>Bifidobacteriaceae</taxon>
        <taxon>Bombiscardovia</taxon>
    </lineage>
</organism>
<evidence type="ECO:0000256" key="2">
    <source>
        <dbReference type="ARBA" id="ARBA00022741"/>
    </source>
</evidence>
<feature type="compositionally biased region" description="Polar residues" evidence="4">
    <location>
        <begin position="325"/>
        <end position="340"/>
    </location>
</feature>
<feature type="region of interest" description="Disordered" evidence="4">
    <location>
        <begin position="313"/>
        <end position="340"/>
    </location>
</feature>
<keyword evidence="2" id="KW-0547">Nucleotide-binding</keyword>
<dbReference type="InterPro" id="IPR051782">
    <property type="entry name" value="ABC_Transporter_VariousFunc"/>
</dbReference>
<keyword evidence="7" id="KW-1185">Reference proteome</keyword>
<dbReference type="Gene3D" id="3.40.50.300">
    <property type="entry name" value="P-loop containing nucleotide triphosphate hydrolases"/>
    <property type="match status" value="1"/>
</dbReference>
<evidence type="ECO:0000256" key="4">
    <source>
        <dbReference type="SAM" id="MobiDB-lite"/>
    </source>
</evidence>
<dbReference type="GO" id="GO:0005524">
    <property type="term" value="F:ATP binding"/>
    <property type="evidence" value="ECO:0007669"/>
    <property type="project" value="UniProtKB-KW"/>
</dbReference>
<reference evidence="6 7" key="1">
    <citation type="journal article" date="2023" name="Microbiol. Spectr.">
        <title>Symbiosis of Carpenter Bees with Uncharacterized Lactic Acid Bacteria Showing NAD Auxotrophy.</title>
        <authorList>
            <person name="Kawasaki S."/>
            <person name="Ozawa K."/>
            <person name="Mori T."/>
            <person name="Yamamoto A."/>
            <person name="Ito M."/>
            <person name="Ohkuma M."/>
            <person name="Sakamoto M."/>
            <person name="Matsutani M."/>
        </authorList>
    </citation>
    <scope>NUCLEOTIDE SEQUENCE [LARGE SCALE GENOMIC DNA]</scope>
    <source>
        <strain evidence="6 7">Kim37-2</strain>
    </source>
</reference>
<dbReference type="Proteomes" id="UP001321766">
    <property type="component" value="Chromosome"/>
</dbReference>
<feature type="domain" description="ABC transporter" evidence="5">
    <location>
        <begin position="13"/>
        <end position="246"/>
    </location>
</feature>
<sequence>MNQSSPGGIQYALRVNGVSKSYPQKSGTAASSFSLDDITFDLPLGYIMGLIGPNGAGKSTLIRLILNMTKRDRGSIEVLGMDNIAREEAVKSQLGVVFDSSYFINLWTVAKCGKAMAPLYPSWKQEAFQGYIERFGLEPKKKVKELSRGMQMKLMLAVALSHDARLLILDEPTSGLDVLARDELMDLLADYIADGQHAVLFSTHITSDLEQVADFITYINEGSLYYTGPRDEFEDAFQLVHGAPGDLNPSQKALAVGIYEFATGFDALVASEHLQAFVSAGGAQAPGGQVSGSVQERYSVERPAFDDIIRLTSKQTQVSPRGGQQAASSKQQVSGEETQS</sequence>
<name>A0ABM8B899_9BIFI</name>
<dbReference type="PANTHER" id="PTHR42939">
    <property type="entry name" value="ABC TRANSPORTER ATP-BINDING PROTEIN ALBC-RELATED"/>
    <property type="match status" value="1"/>
</dbReference>
<evidence type="ECO:0000256" key="3">
    <source>
        <dbReference type="ARBA" id="ARBA00022840"/>
    </source>
</evidence>
<dbReference type="SMART" id="SM00382">
    <property type="entry name" value="AAA"/>
    <property type="match status" value="1"/>
</dbReference>
<accession>A0ABM8B899</accession>
<evidence type="ECO:0000259" key="5">
    <source>
        <dbReference type="PROSITE" id="PS50893"/>
    </source>
</evidence>
<dbReference type="InterPro" id="IPR003439">
    <property type="entry name" value="ABC_transporter-like_ATP-bd"/>
</dbReference>
<dbReference type="InterPro" id="IPR027417">
    <property type="entry name" value="P-loop_NTPase"/>
</dbReference>
<proteinExistence type="predicted"/>
<evidence type="ECO:0000313" key="7">
    <source>
        <dbReference type="Proteomes" id="UP001321766"/>
    </source>
</evidence>
<protein>
    <submittedName>
        <fullName evidence="6">ABC transporter ATP-binding protein</fullName>
    </submittedName>
</protein>
<evidence type="ECO:0000256" key="1">
    <source>
        <dbReference type="ARBA" id="ARBA00022448"/>
    </source>
</evidence>
<keyword evidence="1" id="KW-0813">Transport</keyword>
<dbReference type="SUPFAM" id="SSF52540">
    <property type="entry name" value="P-loop containing nucleoside triphosphate hydrolases"/>
    <property type="match status" value="1"/>
</dbReference>
<evidence type="ECO:0000313" key="6">
    <source>
        <dbReference type="EMBL" id="BDR53115.1"/>
    </source>
</evidence>
<dbReference type="PROSITE" id="PS50893">
    <property type="entry name" value="ABC_TRANSPORTER_2"/>
    <property type="match status" value="1"/>
</dbReference>